<comment type="caution">
    <text evidence="1">The sequence shown here is derived from an EMBL/GenBank/DDBJ whole genome shotgun (WGS) entry which is preliminary data.</text>
</comment>
<sequence>MRKKEKQALAAQVDMPSVSTWEPASGIPLAFSANTPNQRNWFAIRPYTWLSSPRIPHSDALLAAVLDSATDRHYTAYTLPSIDFHNIESLVEGKSVHENRRS</sequence>
<reference evidence="1" key="1">
    <citation type="submission" date="2023-04" db="EMBL/GenBank/DDBJ databases">
        <title>A chromosome-level genome assembly of the parasitoid wasp Eretmocerus hayati.</title>
        <authorList>
            <person name="Zhong Y."/>
            <person name="Liu S."/>
            <person name="Liu Y."/>
        </authorList>
    </citation>
    <scope>NUCLEOTIDE SEQUENCE</scope>
    <source>
        <strain evidence="1">ZJU_SS_LIU_2023</strain>
    </source>
</reference>
<organism evidence="1 2">
    <name type="scientific">Eretmocerus hayati</name>
    <dbReference type="NCBI Taxonomy" id="131215"/>
    <lineage>
        <taxon>Eukaryota</taxon>
        <taxon>Metazoa</taxon>
        <taxon>Ecdysozoa</taxon>
        <taxon>Arthropoda</taxon>
        <taxon>Hexapoda</taxon>
        <taxon>Insecta</taxon>
        <taxon>Pterygota</taxon>
        <taxon>Neoptera</taxon>
        <taxon>Endopterygota</taxon>
        <taxon>Hymenoptera</taxon>
        <taxon>Apocrita</taxon>
        <taxon>Proctotrupomorpha</taxon>
        <taxon>Chalcidoidea</taxon>
        <taxon>Aphelinidae</taxon>
        <taxon>Aphelininae</taxon>
        <taxon>Eretmocerus</taxon>
    </lineage>
</organism>
<proteinExistence type="predicted"/>
<protein>
    <submittedName>
        <fullName evidence="1">Uncharacterized protein</fullName>
    </submittedName>
</protein>
<gene>
    <name evidence="1" type="ORF">QAD02_001780</name>
</gene>
<evidence type="ECO:0000313" key="2">
    <source>
        <dbReference type="Proteomes" id="UP001239111"/>
    </source>
</evidence>
<name>A0ACC2NHE6_9HYME</name>
<dbReference type="Proteomes" id="UP001239111">
    <property type="component" value="Chromosome 3"/>
</dbReference>
<evidence type="ECO:0000313" key="1">
    <source>
        <dbReference type="EMBL" id="KAJ8670521.1"/>
    </source>
</evidence>
<accession>A0ACC2NHE6</accession>
<keyword evidence="2" id="KW-1185">Reference proteome</keyword>
<dbReference type="EMBL" id="CM056743">
    <property type="protein sequence ID" value="KAJ8670521.1"/>
    <property type="molecule type" value="Genomic_DNA"/>
</dbReference>